<sequence length="268" mass="28834">MADAMDLVAIKVKQQAAWASGDYAVVGNTIVLMAELLCEAMDVRSGWRVLDVAAGSGNASLAAARRGCWVTSTDYVPALLEQGEARAEAEGFRIAFQEADAENLPFEDGSFDAVISTVGVMFAPNQERCAMEMMRVCKAGGTIGMANWTPGGFVGQIFRCIGKYLPPPAGLKPPSVWGTEARLTELFSGVAKIETVARQFVFRSASPAAWLEGFKTYYGPMHKTFLALDEAGRAGLTKDLMELVGSLNRAEDGTMVVPSEYLEIVITR</sequence>
<dbReference type="OrthoDB" id="9784101at2"/>
<dbReference type="InterPro" id="IPR029063">
    <property type="entry name" value="SAM-dependent_MTases_sf"/>
</dbReference>
<name>A0A1I6MZ00_9BACT</name>
<dbReference type="Pfam" id="PF08241">
    <property type="entry name" value="Methyltransf_11"/>
    <property type="match status" value="1"/>
</dbReference>
<feature type="domain" description="Methyltransferase type 11" evidence="1">
    <location>
        <begin position="50"/>
        <end position="143"/>
    </location>
</feature>
<dbReference type="Gene3D" id="3.40.50.150">
    <property type="entry name" value="Vaccinia Virus protein VP39"/>
    <property type="match status" value="1"/>
</dbReference>
<dbReference type="STRING" id="474950.SAMN05421771_3958"/>
<organism evidence="2 3">
    <name type="scientific">Granulicella pectinivorans</name>
    <dbReference type="NCBI Taxonomy" id="474950"/>
    <lineage>
        <taxon>Bacteria</taxon>
        <taxon>Pseudomonadati</taxon>
        <taxon>Acidobacteriota</taxon>
        <taxon>Terriglobia</taxon>
        <taxon>Terriglobales</taxon>
        <taxon>Acidobacteriaceae</taxon>
        <taxon>Granulicella</taxon>
    </lineage>
</organism>
<evidence type="ECO:0000259" key="1">
    <source>
        <dbReference type="Pfam" id="PF08241"/>
    </source>
</evidence>
<accession>A0A1I6MZ00</accession>
<dbReference type="RefSeq" id="WP_089842993.1">
    <property type="nucleotide sequence ID" value="NZ_FOZL01000002.1"/>
</dbReference>
<dbReference type="AlphaFoldDB" id="A0A1I6MZ00"/>
<evidence type="ECO:0000313" key="2">
    <source>
        <dbReference type="EMBL" id="SFS20932.1"/>
    </source>
</evidence>
<gene>
    <name evidence="2" type="ORF">SAMN05421771_3958</name>
</gene>
<reference evidence="2 3" key="1">
    <citation type="submission" date="2016-10" db="EMBL/GenBank/DDBJ databases">
        <authorList>
            <person name="de Groot N.N."/>
        </authorList>
    </citation>
    <scope>NUCLEOTIDE SEQUENCE [LARGE SCALE GENOMIC DNA]</scope>
    <source>
        <strain evidence="2 3">DSM 21001</strain>
    </source>
</reference>
<protein>
    <submittedName>
        <fullName evidence="2">Methyltransferase domain-containing protein</fullName>
    </submittedName>
</protein>
<dbReference type="GO" id="GO:0032259">
    <property type="term" value="P:methylation"/>
    <property type="evidence" value="ECO:0007669"/>
    <property type="project" value="UniProtKB-KW"/>
</dbReference>
<keyword evidence="2" id="KW-0808">Transferase</keyword>
<dbReference type="Proteomes" id="UP000199024">
    <property type="component" value="Unassembled WGS sequence"/>
</dbReference>
<dbReference type="EMBL" id="FOZL01000002">
    <property type="protein sequence ID" value="SFS20932.1"/>
    <property type="molecule type" value="Genomic_DNA"/>
</dbReference>
<proteinExistence type="predicted"/>
<dbReference type="GO" id="GO:0008757">
    <property type="term" value="F:S-adenosylmethionine-dependent methyltransferase activity"/>
    <property type="evidence" value="ECO:0007669"/>
    <property type="project" value="InterPro"/>
</dbReference>
<dbReference type="PANTHER" id="PTHR43591:SF24">
    <property type="entry name" value="2-METHOXY-6-POLYPRENYL-1,4-BENZOQUINOL METHYLASE, MITOCHONDRIAL"/>
    <property type="match status" value="1"/>
</dbReference>
<dbReference type="SUPFAM" id="SSF53335">
    <property type="entry name" value="S-adenosyl-L-methionine-dependent methyltransferases"/>
    <property type="match status" value="1"/>
</dbReference>
<dbReference type="PANTHER" id="PTHR43591">
    <property type="entry name" value="METHYLTRANSFERASE"/>
    <property type="match status" value="1"/>
</dbReference>
<dbReference type="InterPro" id="IPR013216">
    <property type="entry name" value="Methyltransf_11"/>
</dbReference>
<keyword evidence="3" id="KW-1185">Reference proteome</keyword>
<keyword evidence="2" id="KW-0489">Methyltransferase</keyword>
<evidence type="ECO:0000313" key="3">
    <source>
        <dbReference type="Proteomes" id="UP000199024"/>
    </source>
</evidence>
<dbReference type="CDD" id="cd02440">
    <property type="entry name" value="AdoMet_MTases"/>
    <property type="match status" value="1"/>
</dbReference>